<dbReference type="AlphaFoldDB" id="A0A1Z5IRM9"/>
<dbReference type="Pfam" id="PF00440">
    <property type="entry name" value="TetR_N"/>
    <property type="match status" value="1"/>
</dbReference>
<dbReference type="InterPro" id="IPR001647">
    <property type="entry name" value="HTH_TetR"/>
</dbReference>
<reference evidence="4 5" key="1">
    <citation type="submission" date="2015-11" db="EMBL/GenBank/DDBJ databases">
        <title>Draft genome sequences of new species of the genus Lactobacillus isolated from orchardgrass silage.</title>
        <authorList>
            <person name="Tohno M."/>
            <person name="Tanizawa Y."/>
            <person name="Arita M."/>
        </authorList>
    </citation>
    <scope>NUCLEOTIDE SEQUENCE [LARGE SCALE GENOMIC DNA]</scope>
    <source>
        <strain evidence="4 5">IWT140</strain>
    </source>
</reference>
<evidence type="ECO:0000259" key="3">
    <source>
        <dbReference type="PROSITE" id="PS50977"/>
    </source>
</evidence>
<sequence>MGKAQERTRRQILSAFLELLSEKPYNMISVSEISEASFITRSTFYRYFDDKKSLLMAEIEDTVQKRVPDQPLLVQFVEYVEDYWPVLRNLTPSRQSRSDLHEILNQVLWELINRRVANGSQNDPVIAFIQRSRNRDIMIGAIEGMLMGILERYVIEGTEKINHRQLEAAIGEIDSLFQSKQY</sequence>
<dbReference type="InterPro" id="IPR009057">
    <property type="entry name" value="Homeodomain-like_sf"/>
</dbReference>
<dbReference type="InterPro" id="IPR050624">
    <property type="entry name" value="HTH-type_Tx_Regulator"/>
</dbReference>
<keyword evidence="5" id="KW-1185">Reference proteome</keyword>
<gene>
    <name evidence="4" type="primary">tetR_18</name>
    <name evidence="4" type="ORF">IWT140_02018</name>
</gene>
<evidence type="ECO:0000313" key="5">
    <source>
        <dbReference type="Proteomes" id="UP000198430"/>
    </source>
</evidence>
<dbReference type="GO" id="GO:0003677">
    <property type="term" value="F:DNA binding"/>
    <property type="evidence" value="ECO:0007669"/>
    <property type="project" value="UniProtKB-UniRule"/>
</dbReference>
<feature type="DNA-binding region" description="H-T-H motif" evidence="2">
    <location>
        <begin position="29"/>
        <end position="48"/>
    </location>
</feature>
<dbReference type="Proteomes" id="UP000198430">
    <property type="component" value="Unassembled WGS sequence"/>
</dbReference>
<name>A0A1Z5IRM9_9LACO</name>
<comment type="caution">
    <text evidence="4">The sequence shown here is derived from an EMBL/GenBank/DDBJ whole genome shotgun (WGS) entry which is preliminary data.</text>
</comment>
<dbReference type="PANTHER" id="PTHR43479">
    <property type="entry name" value="ACREF/ENVCD OPERON REPRESSOR-RELATED"/>
    <property type="match status" value="1"/>
</dbReference>
<evidence type="ECO:0000256" key="2">
    <source>
        <dbReference type="PROSITE-ProRule" id="PRU00335"/>
    </source>
</evidence>
<dbReference type="Gene3D" id="1.10.357.10">
    <property type="entry name" value="Tetracycline Repressor, domain 2"/>
    <property type="match status" value="1"/>
</dbReference>
<dbReference type="PRINTS" id="PR00455">
    <property type="entry name" value="HTHTETR"/>
</dbReference>
<protein>
    <submittedName>
        <fullName evidence="4">TetR family transcriptional regulator</fullName>
    </submittedName>
</protein>
<evidence type="ECO:0000256" key="1">
    <source>
        <dbReference type="ARBA" id="ARBA00023125"/>
    </source>
</evidence>
<proteinExistence type="predicted"/>
<dbReference type="SUPFAM" id="SSF46689">
    <property type="entry name" value="Homeodomain-like"/>
    <property type="match status" value="1"/>
</dbReference>
<dbReference type="PANTHER" id="PTHR43479:SF11">
    <property type="entry name" value="ACREF_ENVCD OPERON REPRESSOR-RELATED"/>
    <property type="match status" value="1"/>
</dbReference>
<keyword evidence="1 2" id="KW-0238">DNA-binding</keyword>
<evidence type="ECO:0000313" key="4">
    <source>
        <dbReference type="EMBL" id="GAX04380.1"/>
    </source>
</evidence>
<feature type="domain" description="HTH tetR-type" evidence="3">
    <location>
        <begin position="6"/>
        <end position="66"/>
    </location>
</feature>
<organism evidence="4 5">
    <name type="scientific">Secundilactobacillus pentosiphilus</name>
    <dbReference type="NCBI Taxonomy" id="1714682"/>
    <lineage>
        <taxon>Bacteria</taxon>
        <taxon>Bacillati</taxon>
        <taxon>Bacillota</taxon>
        <taxon>Bacilli</taxon>
        <taxon>Lactobacillales</taxon>
        <taxon>Lactobacillaceae</taxon>
        <taxon>Secundilactobacillus</taxon>
    </lineage>
</organism>
<accession>A0A1Z5IRM9</accession>
<dbReference type="PROSITE" id="PS50977">
    <property type="entry name" value="HTH_TETR_2"/>
    <property type="match status" value="1"/>
</dbReference>
<dbReference type="RefSeq" id="WP_089089329.1">
    <property type="nucleotide sequence ID" value="NZ_BCMH01000017.1"/>
</dbReference>
<dbReference type="EMBL" id="BCMH01000017">
    <property type="protein sequence ID" value="GAX04380.1"/>
    <property type="molecule type" value="Genomic_DNA"/>
</dbReference>